<name>A0A8H3YHT8_9TREE</name>
<dbReference type="Proteomes" id="UP000620104">
    <property type="component" value="Unassembled WGS sequence"/>
</dbReference>
<dbReference type="OrthoDB" id="2588346at2759"/>
<accession>A0A8H3YHT8</accession>
<feature type="compositionally biased region" description="Low complexity" evidence="1">
    <location>
        <begin position="272"/>
        <end position="285"/>
    </location>
</feature>
<evidence type="ECO:0000313" key="3">
    <source>
        <dbReference type="Proteomes" id="UP000620104"/>
    </source>
</evidence>
<comment type="caution">
    <text evidence="2">The sequence shown here is derived from an EMBL/GenBank/DDBJ whole genome shotgun (WGS) entry which is preliminary data.</text>
</comment>
<organism evidence="2 3">
    <name type="scientific">Naganishia liquefaciens</name>
    <dbReference type="NCBI Taxonomy" id="104408"/>
    <lineage>
        <taxon>Eukaryota</taxon>
        <taxon>Fungi</taxon>
        <taxon>Dikarya</taxon>
        <taxon>Basidiomycota</taxon>
        <taxon>Agaricomycotina</taxon>
        <taxon>Tremellomycetes</taxon>
        <taxon>Filobasidiales</taxon>
        <taxon>Filobasidiaceae</taxon>
        <taxon>Naganishia</taxon>
    </lineage>
</organism>
<evidence type="ECO:0000313" key="2">
    <source>
        <dbReference type="EMBL" id="GHJ90249.1"/>
    </source>
</evidence>
<protein>
    <submittedName>
        <fullName evidence="2">Uncharacterized protein</fullName>
    </submittedName>
</protein>
<evidence type="ECO:0000256" key="1">
    <source>
        <dbReference type="SAM" id="MobiDB-lite"/>
    </source>
</evidence>
<feature type="region of interest" description="Disordered" evidence="1">
    <location>
        <begin position="271"/>
        <end position="294"/>
    </location>
</feature>
<dbReference type="EMBL" id="BLZA01000057">
    <property type="protein sequence ID" value="GHJ90249.1"/>
    <property type="molecule type" value="Genomic_DNA"/>
</dbReference>
<dbReference type="AlphaFoldDB" id="A0A8H3YHT8"/>
<proteinExistence type="predicted"/>
<sequence>MIGILCVIGHRMWQAWMYNRAVEVWNAKQTAAKKNKGPNPGETEFSRKLAFSYWDVASRAHPSAFLSTHLVQPRLFPFPLGIAGPEKMNSMYWESGLQPQVGRFKIGGEFDKRKREAAVKAISEESKKRDKAAKERGEIYAERRRVIEHRIWHIKIISSILVLAFCNKRVALLALVPLMYSIFRHEMEALLEGKHSTYVHPKKARALKINQAPDGEPGMAMSYLYQPDGKGLKKLGVAPILENAPVLMTSADPKYAGPGIKEKTVPTWFKYASDSSSRSRGTSAGDTEKEAEKK</sequence>
<keyword evidence="3" id="KW-1185">Reference proteome</keyword>
<reference evidence="2" key="1">
    <citation type="submission" date="2020-07" db="EMBL/GenBank/DDBJ databases">
        <title>Draft Genome Sequence of a Deep-Sea Yeast, Naganishia (Cryptococcus) liquefaciens strain N6.</title>
        <authorList>
            <person name="Han Y.W."/>
            <person name="Kajitani R."/>
            <person name="Morimoto H."/>
            <person name="Parhat M."/>
            <person name="Tsubouchi H."/>
            <person name="Bakenova O."/>
            <person name="Ogata M."/>
            <person name="Argunhan B."/>
            <person name="Aoki R."/>
            <person name="Kajiwara S."/>
            <person name="Itoh T."/>
            <person name="Iwasaki H."/>
        </authorList>
    </citation>
    <scope>NUCLEOTIDE SEQUENCE</scope>
    <source>
        <strain evidence="2">N6</strain>
    </source>
</reference>
<gene>
    <name evidence="2" type="ORF">NliqN6_6651</name>
</gene>